<dbReference type="EMBL" id="MNCJ02000321">
    <property type="protein sequence ID" value="KAF5801870.1"/>
    <property type="molecule type" value="Genomic_DNA"/>
</dbReference>
<evidence type="ECO:0000256" key="6">
    <source>
        <dbReference type="SAM" id="MobiDB-lite"/>
    </source>
</evidence>
<dbReference type="OrthoDB" id="1711136at2759"/>
<dbReference type="STRING" id="4232.A0A251SJR9"/>
<dbReference type="PROSITE" id="PS50089">
    <property type="entry name" value="ZF_RING_2"/>
    <property type="match status" value="1"/>
</dbReference>
<dbReference type="AlphaFoldDB" id="A0A251SJR9"/>
<reference evidence="8 10" key="1">
    <citation type="journal article" date="2017" name="Nature">
        <title>The sunflower genome provides insights into oil metabolism, flowering and Asterid evolution.</title>
        <authorList>
            <person name="Badouin H."/>
            <person name="Gouzy J."/>
            <person name="Grassa C.J."/>
            <person name="Murat F."/>
            <person name="Staton S.E."/>
            <person name="Cottret L."/>
            <person name="Lelandais-Briere C."/>
            <person name="Owens G.L."/>
            <person name="Carrere S."/>
            <person name="Mayjonade B."/>
            <person name="Legrand L."/>
            <person name="Gill N."/>
            <person name="Kane N.C."/>
            <person name="Bowers J.E."/>
            <person name="Hubner S."/>
            <person name="Bellec A."/>
            <person name="Berard A."/>
            <person name="Berges H."/>
            <person name="Blanchet N."/>
            <person name="Boniface M.C."/>
            <person name="Brunel D."/>
            <person name="Catrice O."/>
            <person name="Chaidir N."/>
            <person name="Claudel C."/>
            <person name="Donnadieu C."/>
            <person name="Faraut T."/>
            <person name="Fievet G."/>
            <person name="Helmstetter N."/>
            <person name="King M."/>
            <person name="Knapp S.J."/>
            <person name="Lai Z."/>
            <person name="Le Paslier M.C."/>
            <person name="Lippi Y."/>
            <person name="Lorenzon L."/>
            <person name="Mandel J.R."/>
            <person name="Marage G."/>
            <person name="Marchand G."/>
            <person name="Marquand E."/>
            <person name="Bret-Mestries E."/>
            <person name="Morien E."/>
            <person name="Nambeesan S."/>
            <person name="Nguyen T."/>
            <person name="Pegot-Espagnet P."/>
            <person name="Pouilly N."/>
            <person name="Raftis F."/>
            <person name="Sallet E."/>
            <person name="Schiex T."/>
            <person name="Thomas J."/>
            <person name="Vandecasteele C."/>
            <person name="Vares D."/>
            <person name="Vear F."/>
            <person name="Vautrin S."/>
            <person name="Crespi M."/>
            <person name="Mangin B."/>
            <person name="Burke J.M."/>
            <person name="Salse J."/>
            <person name="Munos S."/>
            <person name="Vincourt P."/>
            <person name="Rieseberg L.H."/>
            <person name="Langlade N.B."/>
        </authorList>
    </citation>
    <scope>NUCLEOTIDE SEQUENCE [LARGE SCALE GENOMIC DNA]</scope>
    <source>
        <strain evidence="10">cv. SF193</strain>
        <tissue evidence="8">Leaves</tissue>
    </source>
</reference>
<feature type="domain" description="RING-type" evidence="7">
    <location>
        <begin position="264"/>
        <end position="299"/>
    </location>
</feature>
<evidence type="ECO:0000256" key="5">
    <source>
        <dbReference type="SAM" id="Coils"/>
    </source>
</evidence>
<evidence type="ECO:0000256" key="2">
    <source>
        <dbReference type="ARBA" id="ARBA00022771"/>
    </source>
</evidence>
<dbReference type="GO" id="GO:0008270">
    <property type="term" value="F:zinc ion binding"/>
    <property type="evidence" value="ECO:0007669"/>
    <property type="project" value="UniProtKB-KW"/>
</dbReference>
<protein>
    <submittedName>
        <fullName evidence="9">Putative zinc finger, RING/FYVE/PHD-type, E3 ubiquitin-protein ligase BOI</fullName>
    </submittedName>
    <submittedName>
        <fullName evidence="8">Transcription factor C2H2 family</fullName>
    </submittedName>
</protein>
<evidence type="ECO:0000313" key="10">
    <source>
        <dbReference type="Proteomes" id="UP000215914"/>
    </source>
</evidence>
<keyword evidence="10" id="KW-1185">Reference proteome</keyword>
<dbReference type="FunFam" id="3.30.40.10:FF:000239">
    <property type="entry name" value="probable BOI-related E3 ubiquitin-protein ligase 2"/>
    <property type="match status" value="1"/>
</dbReference>
<keyword evidence="5" id="KW-0175">Coiled coil</keyword>
<dbReference type="InterPro" id="IPR013083">
    <property type="entry name" value="Znf_RING/FYVE/PHD"/>
</dbReference>
<keyword evidence="2 4" id="KW-0863">Zinc-finger</keyword>
<evidence type="ECO:0000256" key="3">
    <source>
        <dbReference type="ARBA" id="ARBA00022833"/>
    </source>
</evidence>
<dbReference type="OMA" id="PNKRGHE"/>
<organism evidence="9 10">
    <name type="scientific">Helianthus annuus</name>
    <name type="common">Common sunflower</name>
    <dbReference type="NCBI Taxonomy" id="4232"/>
    <lineage>
        <taxon>Eukaryota</taxon>
        <taxon>Viridiplantae</taxon>
        <taxon>Streptophyta</taxon>
        <taxon>Embryophyta</taxon>
        <taxon>Tracheophyta</taxon>
        <taxon>Spermatophyta</taxon>
        <taxon>Magnoliopsida</taxon>
        <taxon>eudicotyledons</taxon>
        <taxon>Gunneridae</taxon>
        <taxon>Pentapetalae</taxon>
        <taxon>asterids</taxon>
        <taxon>campanulids</taxon>
        <taxon>Asterales</taxon>
        <taxon>Asteraceae</taxon>
        <taxon>Asteroideae</taxon>
        <taxon>Heliantheae alliance</taxon>
        <taxon>Heliantheae</taxon>
        <taxon>Helianthus</taxon>
    </lineage>
</organism>
<dbReference type="Gene3D" id="3.30.40.10">
    <property type="entry name" value="Zinc/RING finger domain, C3HC4 (zinc finger)"/>
    <property type="match status" value="1"/>
</dbReference>
<dbReference type="PIRSF" id="PIRSF036836">
    <property type="entry name" value="RNase_bind_SBP1"/>
    <property type="match status" value="1"/>
</dbReference>
<dbReference type="InterPro" id="IPR001841">
    <property type="entry name" value="Znf_RING"/>
</dbReference>
<dbReference type="GO" id="GO:0004842">
    <property type="term" value="F:ubiquitin-protein transferase activity"/>
    <property type="evidence" value="ECO:0000318"/>
    <property type="project" value="GO_Central"/>
</dbReference>
<evidence type="ECO:0000256" key="4">
    <source>
        <dbReference type="PROSITE-ProRule" id="PRU00175"/>
    </source>
</evidence>
<evidence type="ECO:0000256" key="1">
    <source>
        <dbReference type="ARBA" id="ARBA00022723"/>
    </source>
</evidence>
<reference evidence="9" key="2">
    <citation type="submission" date="2017-02" db="EMBL/GenBank/DDBJ databases">
        <title>Sunflower complete genome.</title>
        <authorList>
            <person name="Langlade N."/>
            <person name="Munos S."/>
        </authorList>
    </citation>
    <scope>NUCLEOTIDE SEQUENCE [LARGE SCALE GENOMIC DNA]</scope>
    <source>
        <tissue evidence="9">Leaves</tissue>
    </source>
</reference>
<feature type="coiled-coil region" evidence="5">
    <location>
        <begin position="168"/>
        <end position="202"/>
    </location>
</feature>
<dbReference type="Proteomes" id="UP000215914">
    <property type="component" value="Chromosome 14"/>
</dbReference>
<dbReference type="FunCoup" id="A0A251SJR9">
    <property type="interactions" value="1200"/>
</dbReference>
<keyword evidence="3" id="KW-0862">Zinc</keyword>
<evidence type="ECO:0000313" key="8">
    <source>
        <dbReference type="EMBL" id="KAF5801870.1"/>
    </source>
</evidence>
<sequence>MLGGSNNNSLVPVFVDDHLLKYPSNASDKLQLFGNVHYDHNSPAFRPNKRQREVDSISMQRKRQISLNHSFYHDDFDRPSSIPNPHHVSTGLKLSYDDEERNSSITSASASMTLAPSFMSSIGDSITTELDQHKEEFERFIMIQEENMLKGMRDIRQRHMTALLAAIEKKLENKLHEKQVEIETINCKNKELVERIKEVANEVQNWHYRAKYNESMVNILKANLQQAVARGNENRFKEGFGETTDVVEVSSIGLAANNVGKSSCKVCRANEVSVLVMPCRHLCLCKDCDGFTSVCPVCQMVKTVSMEVYLS</sequence>
<accession>A0A251SJR9</accession>
<dbReference type="CDD" id="cd16649">
    <property type="entry name" value="mRING-HC-C3HC5_CGRF1-like"/>
    <property type="match status" value="1"/>
</dbReference>
<dbReference type="Pfam" id="PF13920">
    <property type="entry name" value="zf-C3HC4_3"/>
    <property type="match status" value="1"/>
</dbReference>
<dbReference type="PANTHER" id="PTHR42647:SF9">
    <property type="entry name" value="S-RIBONUCLEASE BINDING PROTEIN SBP1-RELATED"/>
    <property type="match status" value="1"/>
</dbReference>
<dbReference type="PANTHER" id="PTHR42647">
    <property type="entry name" value="SBP (S-RIBONUCLEASE BINDING PROTEIN) FAMILY PROTEIN"/>
    <property type="match status" value="1"/>
</dbReference>
<evidence type="ECO:0000259" key="7">
    <source>
        <dbReference type="PROSITE" id="PS50089"/>
    </source>
</evidence>
<dbReference type="Gramene" id="mRNA:HanXRQr2_Chr06g0253081">
    <property type="protein sequence ID" value="mRNA:HanXRQr2_Chr06g0253081"/>
    <property type="gene ID" value="HanXRQr2_Chr06g0253081"/>
</dbReference>
<feature type="region of interest" description="Disordered" evidence="6">
    <location>
        <begin position="41"/>
        <end position="60"/>
    </location>
</feature>
<dbReference type="EMBL" id="CM007903">
    <property type="protein sequence ID" value="OTF98535.1"/>
    <property type="molecule type" value="Genomic_DNA"/>
</dbReference>
<keyword evidence="1" id="KW-0479">Metal-binding</keyword>
<gene>
    <name evidence="9" type="ORF">HannXRQ_Chr14g0446761</name>
    <name evidence="8" type="ORF">HanXRQr2_Chr06g0253081</name>
</gene>
<evidence type="ECO:0000313" key="9">
    <source>
        <dbReference type="EMBL" id="OTF98535.1"/>
    </source>
</evidence>
<reference evidence="8" key="3">
    <citation type="submission" date="2020-06" db="EMBL/GenBank/DDBJ databases">
        <title>Helianthus annuus Genome sequencing and assembly Release 2.</title>
        <authorList>
            <person name="Gouzy J."/>
            <person name="Langlade N."/>
            <person name="Munos S."/>
        </authorList>
    </citation>
    <scope>NUCLEOTIDE SEQUENCE</scope>
    <source>
        <tissue evidence="8">Leaves</tissue>
    </source>
</reference>
<name>A0A251SJR9_HELAN</name>
<dbReference type="InParanoid" id="A0A251SJR9"/>
<proteinExistence type="predicted"/>